<name>A0ABV2J6T8_9FIRM</name>
<keyword evidence="7" id="KW-1185">Reference proteome</keyword>
<evidence type="ECO:0000259" key="5">
    <source>
        <dbReference type="SMART" id="SM00563"/>
    </source>
</evidence>
<dbReference type="GO" id="GO:0003841">
    <property type="term" value="F:1-acylglycerol-3-phosphate O-acyltransferase activity"/>
    <property type="evidence" value="ECO:0007669"/>
    <property type="project" value="UniProtKB-EC"/>
</dbReference>
<keyword evidence="4" id="KW-1208">Phospholipid metabolism</keyword>
<proteinExistence type="inferred from homology"/>
<sequence length="195" mass="23274">MYRFLKFLFAIIFKIFYRIELYNKDNIPNHNKNLIICGNHSSNLDPIILTVYFDRPIYWMGKKELFENKILGKILQQLGVFPVDRNHNDLRAIKTSLKILKDNKVLGIFPEGTRVKEINYDEIKAGIALIAQKTNSEILPVYIDSDFKLFKKIKIYYRKPIKIDKEKKYNNTELMQISQDIMRTIYGEEIKWKLY</sequence>
<dbReference type="SUPFAM" id="SSF69593">
    <property type="entry name" value="Glycerol-3-phosphate (1)-acyltransferase"/>
    <property type="match status" value="1"/>
</dbReference>
<dbReference type="CDD" id="cd07989">
    <property type="entry name" value="LPLAT_AGPAT-like"/>
    <property type="match status" value="1"/>
</dbReference>
<evidence type="ECO:0000313" key="7">
    <source>
        <dbReference type="Proteomes" id="UP001549162"/>
    </source>
</evidence>
<dbReference type="Proteomes" id="UP001549162">
    <property type="component" value="Unassembled WGS sequence"/>
</dbReference>
<comment type="caution">
    <text evidence="6">The sequence shown here is derived from an EMBL/GenBank/DDBJ whole genome shotgun (WGS) entry which is preliminary data.</text>
</comment>
<dbReference type="Pfam" id="PF01553">
    <property type="entry name" value="Acyltransferase"/>
    <property type="match status" value="1"/>
</dbReference>
<dbReference type="EMBL" id="JBEPMA010000001">
    <property type="protein sequence ID" value="MET3616484.1"/>
    <property type="molecule type" value="Genomic_DNA"/>
</dbReference>
<dbReference type="PANTHER" id="PTHR10434">
    <property type="entry name" value="1-ACYL-SN-GLYCEROL-3-PHOSPHATE ACYLTRANSFERASE"/>
    <property type="match status" value="1"/>
</dbReference>
<organism evidence="6 7">
    <name type="scientific">Peptoniphilus olsenii</name>
    <dbReference type="NCBI Taxonomy" id="411570"/>
    <lineage>
        <taxon>Bacteria</taxon>
        <taxon>Bacillati</taxon>
        <taxon>Bacillota</taxon>
        <taxon>Tissierellia</taxon>
        <taxon>Tissierellales</taxon>
        <taxon>Peptoniphilaceae</taxon>
        <taxon>Peptoniphilus</taxon>
    </lineage>
</organism>
<reference evidence="6 7" key="1">
    <citation type="submission" date="2024-06" db="EMBL/GenBank/DDBJ databases">
        <title>Genomic Encyclopedia of Type Strains, Phase IV (KMG-IV): sequencing the most valuable type-strain genomes for metagenomic binning, comparative biology and taxonomic classification.</title>
        <authorList>
            <person name="Goeker M."/>
        </authorList>
    </citation>
    <scope>NUCLEOTIDE SEQUENCE [LARGE SCALE GENOMIC DNA]</scope>
    <source>
        <strain evidence="6 7">DSM 21460</strain>
    </source>
</reference>
<evidence type="ECO:0000256" key="3">
    <source>
        <dbReference type="ARBA" id="ARBA00023315"/>
    </source>
</evidence>
<keyword evidence="4" id="KW-0443">Lipid metabolism</keyword>
<evidence type="ECO:0000256" key="1">
    <source>
        <dbReference type="ARBA" id="ARBA00008655"/>
    </source>
</evidence>
<comment type="similarity">
    <text evidence="1 4">Belongs to the 1-acyl-sn-glycerol-3-phosphate acyltransferase family.</text>
</comment>
<comment type="domain">
    <text evidence="4">The HXXXXD motif is essential for acyltransferase activity and may constitute the binding site for the phosphate moiety of the glycerol-3-phosphate.</text>
</comment>
<keyword evidence="4" id="KW-0444">Lipid biosynthesis</keyword>
<dbReference type="PANTHER" id="PTHR10434:SF11">
    <property type="entry name" value="1-ACYL-SN-GLYCEROL-3-PHOSPHATE ACYLTRANSFERASE"/>
    <property type="match status" value="1"/>
</dbReference>
<protein>
    <recommendedName>
        <fullName evidence="4">1-acyl-sn-glycerol-3-phosphate acyltransferase</fullName>
        <ecNumber evidence="4">2.3.1.51</ecNumber>
    </recommendedName>
</protein>
<dbReference type="SMART" id="SM00563">
    <property type="entry name" value="PlsC"/>
    <property type="match status" value="1"/>
</dbReference>
<feature type="domain" description="Phospholipid/glycerol acyltransferase" evidence="5">
    <location>
        <begin position="34"/>
        <end position="146"/>
    </location>
</feature>
<gene>
    <name evidence="6" type="ORF">ABID14_000104</name>
</gene>
<dbReference type="NCBIfam" id="TIGR00530">
    <property type="entry name" value="AGP_acyltrn"/>
    <property type="match status" value="1"/>
</dbReference>
<keyword evidence="2 4" id="KW-0808">Transferase</keyword>
<evidence type="ECO:0000313" key="6">
    <source>
        <dbReference type="EMBL" id="MET3616484.1"/>
    </source>
</evidence>
<evidence type="ECO:0000256" key="2">
    <source>
        <dbReference type="ARBA" id="ARBA00022679"/>
    </source>
</evidence>
<accession>A0ABV2J6T8</accession>
<keyword evidence="4" id="KW-0594">Phospholipid biosynthesis</keyword>
<evidence type="ECO:0000256" key="4">
    <source>
        <dbReference type="RuleBase" id="RU361267"/>
    </source>
</evidence>
<dbReference type="InterPro" id="IPR004552">
    <property type="entry name" value="AGP_acyltrans"/>
</dbReference>
<keyword evidence="3 4" id="KW-0012">Acyltransferase</keyword>
<comment type="catalytic activity">
    <reaction evidence="4">
        <text>a 1-acyl-sn-glycero-3-phosphate + an acyl-CoA = a 1,2-diacyl-sn-glycero-3-phosphate + CoA</text>
        <dbReference type="Rhea" id="RHEA:19709"/>
        <dbReference type="ChEBI" id="CHEBI:57287"/>
        <dbReference type="ChEBI" id="CHEBI:57970"/>
        <dbReference type="ChEBI" id="CHEBI:58342"/>
        <dbReference type="ChEBI" id="CHEBI:58608"/>
        <dbReference type="EC" id="2.3.1.51"/>
    </reaction>
</comment>
<dbReference type="InterPro" id="IPR002123">
    <property type="entry name" value="Plipid/glycerol_acylTrfase"/>
</dbReference>
<dbReference type="EC" id="2.3.1.51" evidence="4"/>